<dbReference type="SUPFAM" id="SSF54106">
    <property type="entry name" value="LysM domain"/>
    <property type="match status" value="1"/>
</dbReference>
<dbReference type="RefSeq" id="WP_072006773.1">
    <property type="nucleotide sequence ID" value="NZ_CP006664.1"/>
</dbReference>
<reference evidence="3 4" key="1">
    <citation type="journal article" date="2012" name="PLoS ONE">
        <title>Edwardsiella comparative phylogenomics reveal the new intra/inter-species taxonomic relationships, virulence evolution and niche adaptation mechanisms.</title>
        <authorList>
            <person name="Yang M."/>
            <person name="Lv Y."/>
            <person name="Xiao J."/>
            <person name="Wu H."/>
            <person name="Zheng H."/>
            <person name="Liu Q."/>
            <person name="Zhang Y."/>
            <person name="Wang Q."/>
        </authorList>
    </citation>
    <scope>NUCLEOTIDE SEQUENCE [LARGE SCALE GENOMIC DNA]</scope>
    <source>
        <strain evidence="4">080813</strain>
    </source>
</reference>
<feature type="domain" description="LysM" evidence="2">
    <location>
        <begin position="48"/>
        <end position="96"/>
    </location>
</feature>
<dbReference type="Pfam" id="PF01476">
    <property type="entry name" value="LysM"/>
    <property type="match status" value="1"/>
</dbReference>
<feature type="transmembrane region" description="Helical" evidence="1">
    <location>
        <begin position="6"/>
        <end position="28"/>
    </location>
</feature>
<sequence>MLRHLNFFSFGFSIVVRILFLVAFVLILTTKMVAAQLHPLQQFEPYIHVYTLKVGDSATSVAEKFNITLKQLYQLNKFRNFENGFSHLQVGDELEVPILILHQEDKFLS</sequence>
<gene>
    <name evidence="3" type="ORF">ETEE_2641</name>
</gene>
<dbReference type="SMART" id="SM00257">
    <property type="entry name" value="LysM"/>
    <property type="match status" value="1"/>
</dbReference>
<dbReference type="Gene3D" id="3.10.350.10">
    <property type="entry name" value="LysM domain"/>
    <property type="match status" value="1"/>
</dbReference>
<name>A0A076LQY2_9GAMM</name>
<dbReference type="InterPro" id="IPR018392">
    <property type="entry name" value="LysM"/>
</dbReference>
<keyword evidence="1" id="KW-0472">Membrane</keyword>
<keyword evidence="1" id="KW-1133">Transmembrane helix</keyword>
<dbReference type="EMBL" id="CP006664">
    <property type="protein sequence ID" value="AIJ09077.1"/>
    <property type="molecule type" value="Genomic_DNA"/>
</dbReference>
<dbReference type="AlphaFoldDB" id="A0A076LQY2"/>
<dbReference type="InterPro" id="IPR036779">
    <property type="entry name" value="LysM_dom_sf"/>
</dbReference>
<protein>
    <recommendedName>
        <fullName evidence="2">LysM domain-containing protein</fullName>
    </recommendedName>
</protein>
<accession>A0A076LQY2</accession>
<dbReference type="Proteomes" id="UP000028681">
    <property type="component" value="Chromosome"/>
</dbReference>
<dbReference type="GeneID" id="33940191"/>
<evidence type="ECO:0000313" key="3">
    <source>
        <dbReference type="EMBL" id="AIJ09077.1"/>
    </source>
</evidence>
<dbReference type="KEGG" id="ete:ETEE_2641"/>
<keyword evidence="1" id="KW-0812">Transmembrane</keyword>
<evidence type="ECO:0000259" key="2">
    <source>
        <dbReference type="PROSITE" id="PS51782"/>
    </source>
</evidence>
<organism evidence="3 4">
    <name type="scientific">Edwardsiella anguillarum ET080813</name>
    <dbReference type="NCBI Taxonomy" id="667120"/>
    <lineage>
        <taxon>Bacteria</taxon>
        <taxon>Pseudomonadati</taxon>
        <taxon>Pseudomonadota</taxon>
        <taxon>Gammaproteobacteria</taxon>
        <taxon>Enterobacterales</taxon>
        <taxon>Hafniaceae</taxon>
        <taxon>Edwardsiella</taxon>
    </lineage>
</organism>
<dbReference type="PROSITE" id="PS51782">
    <property type="entry name" value="LYSM"/>
    <property type="match status" value="1"/>
</dbReference>
<evidence type="ECO:0000256" key="1">
    <source>
        <dbReference type="SAM" id="Phobius"/>
    </source>
</evidence>
<evidence type="ECO:0000313" key="4">
    <source>
        <dbReference type="Proteomes" id="UP000028681"/>
    </source>
</evidence>
<dbReference type="HOGENOM" id="CLU_2179699_0_0_6"/>
<proteinExistence type="predicted"/>